<name>K9WQX8_9CYAN</name>
<evidence type="ECO:0000313" key="1">
    <source>
        <dbReference type="EMBL" id="AFZ22201.1"/>
    </source>
</evidence>
<organism evidence="1 2">
    <name type="scientific">Allocoleopsis franciscana PCC 7113</name>
    <dbReference type="NCBI Taxonomy" id="1173027"/>
    <lineage>
        <taxon>Bacteria</taxon>
        <taxon>Bacillati</taxon>
        <taxon>Cyanobacteriota</taxon>
        <taxon>Cyanophyceae</taxon>
        <taxon>Coleofasciculales</taxon>
        <taxon>Coleofasciculaceae</taxon>
        <taxon>Allocoleopsis</taxon>
        <taxon>Allocoleopsis franciscana</taxon>
    </lineage>
</organism>
<dbReference type="EMBL" id="CP003633">
    <property type="protein sequence ID" value="AFZ22201.1"/>
    <property type="molecule type" value="Genomic_DNA"/>
</dbReference>
<sequence length="64" mass="7156">MNNALFQVSTQDTKSSRGFKEGDCVRVRLDGKLPKKLSCACCRIGVVARIERLITVQLDPTKNF</sequence>
<gene>
    <name evidence="1" type="ORF">Mic7113_6633</name>
</gene>
<accession>K9WQX8</accession>
<dbReference type="KEGG" id="mic:Mic7113_6633"/>
<dbReference type="Proteomes" id="UP000010471">
    <property type="component" value="Plasmid pMIC7113.03"/>
</dbReference>
<geneLocation type="plasmid" evidence="1 2">
    <name>pMIC7113.03</name>
</geneLocation>
<keyword evidence="2" id="KW-1185">Reference proteome</keyword>
<proteinExistence type="predicted"/>
<dbReference type="HOGENOM" id="CLU_2862838_0_0_3"/>
<dbReference type="AlphaFoldDB" id="K9WQX8"/>
<protein>
    <submittedName>
        <fullName evidence="1">Uncharacterized protein</fullName>
    </submittedName>
</protein>
<evidence type="ECO:0000313" key="2">
    <source>
        <dbReference type="Proteomes" id="UP000010471"/>
    </source>
</evidence>
<reference evidence="1 2" key="1">
    <citation type="submission" date="2012-06" db="EMBL/GenBank/DDBJ databases">
        <title>Finished plasmid 3 of genome of Microcoleus sp. PCC 7113.</title>
        <authorList>
            <consortium name="US DOE Joint Genome Institute"/>
            <person name="Gugger M."/>
            <person name="Coursin T."/>
            <person name="Rippka R."/>
            <person name="Tandeau De Marsac N."/>
            <person name="Huntemann M."/>
            <person name="Wei C.-L."/>
            <person name="Han J."/>
            <person name="Detter J.C."/>
            <person name="Han C."/>
            <person name="Tapia R."/>
            <person name="Chen A."/>
            <person name="Kyrpides N."/>
            <person name="Mavromatis K."/>
            <person name="Markowitz V."/>
            <person name="Szeto E."/>
            <person name="Ivanova N."/>
            <person name="Pagani I."/>
            <person name="Pati A."/>
            <person name="Goodwin L."/>
            <person name="Nordberg H.P."/>
            <person name="Cantor M.N."/>
            <person name="Hua S.X."/>
            <person name="Woyke T."/>
            <person name="Kerfeld C.A."/>
        </authorList>
    </citation>
    <scope>NUCLEOTIDE SEQUENCE [LARGE SCALE GENOMIC DNA]</scope>
    <source>
        <strain evidence="1 2">PCC 7113</strain>
        <plasmid evidence="1 2">pMIC7113.03</plasmid>
    </source>
</reference>
<keyword evidence="1" id="KW-0614">Plasmid</keyword>